<keyword evidence="1" id="KW-0614">Plasmid</keyword>
<geneLocation type="plasmid" evidence="1 2">
    <name>pRgalR602a</name>
</geneLocation>
<dbReference type="KEGG" id="rga:RGR602_PA00016"/>
<proteinExistence type="predicted"/>
<dbReference type="Pfam" id="PF11848">
    <property type="entry name" value="DUF3368"/>
    <property type="match status" value="1"/>
</dbReference>
<sequence>MAILVSDTSVLIDLERAGLLEAMFVLPFEFAVPDLLYERELAGEMGERLLGLGLRVETLTSMEVRRATEVNRAHTRLSAPDTFAFVIAQARGWGLLTGDGVLRELATAENVDMHGVLWVLDQFADGGHVEFAHLHAGLSRLANHPRCRLPAGEIRRRLARFSKYGY</sequence>
<reference evidence="1 2" key="1">
    <citation type="submission" date="2013-11" db="EMBL/GenBank/DDBJ databases">
        <title>Complete genome sequence of Rhizobium gallicum bv. gallicum R602.</title>
        <authorList>
            <person name="Bustos P."/>
            <person name="Santamaria R.I."/>
            <person name="Lozano L."/>
            <person name="Acosta J.L."/>
            <person name="Ormeno-Orrillo E."/>
            <person name="Rogel M.A."/>
            <person name="Romero D."/>
            <person name="Cevallos M.A."/>
            <person name="Martinez-Romero E."/>
            <person name="Gonzalez V."/>
        </authorList>
    </citation>
    <scope>NUCLEOTIDE SEQUENCE [LARGE SCALE GENOMIC DNA]</scope>
    <source>
        <strain evidence="1 2">R602</strain>
        <plasmid evidence="1 2">pRgalR602a</plasmid>
    </source>
</reference>
<organism evidence="1 2">
    <name type="scientific">Rhizobium gallicum bv. gallicum R602sp</name>
    <dbReference type="NCBI Taxonomy" id="1041138"/>
    <lineage>
        <taxon>Bacteria</taxon>
        <taxon>Pseudomonadati</taxon>
        <taxon>Pseudomonadota</taxon>
        <taxon>Alphaproteobacteria</taxon>
        <taxon>Hyphomicrobiales</taxon>
        <taxon>Rhizobiaceae</taxon>
        <taxon>Rhizobium/Agrobacterium group</taxon>
        <taxon>Rhizobium</taxon>
    </lineage>
</organism>
<evidence type="ECO:0000313" key="1">
    <source>
        <dbReference type="EMBL" id="AJD43363.1"/>
    </source>
</evidence>
<dbReference type="AlphaFoldDB" id="A0A0B4X9R3"/>
<dbReference type="Proteomes" id="UP000031368">
    <property type="component" value="Plasmid pRgalR602a"/>
</dbReference>
<evidence type="ECO:0000313" key="2">
    <source>
        <dbReference type="Proteomes" id="UP000031368"/>
    </source>
</evidence>
<dbReference type="InterPro" id="IPR021799">
    <property type="entry name" value="PIN-like_prokaryotic"/>
</dbReference>
<dbReference type="InterPro" id="IPR029060">
    <property type="entry name" value="PIN-like_dom_sf"/>
</dbReference>
<accession>A0A0B4X9R3</accession>
<protein>
    <recommendedName>
        <fullName evidence="3">PilT domain-containing protein</fullName>
    </recommendedName>
</protein>
<dbReference type="HOGENOM" id="CLU_131358_1_0_5"/>
<keyword evidence="2" id="KW-1185">Reference proteome</keyword>
<dbReference type="RefSeq" id="WP_040113934.1">
    <property type="nucleotide sequence ID" value="NZ_CP006878.1"/>
</dbReference>
<gene>
    <name evidence="1" type="ORF">RGR602_PA00016</name>
</gene>
<dbReference type="SUPFAM" id="SSF88723">
    <property type="entry name" value="PIN domain-like"/>
    <property type="match status" value="1"/>
</dbReference>
<dbReference type="EMBL" id="CP006878">
    <property type="protein sequence ID" value="AJD43363.1"/>
    <property type="molecule type" value="Genomic_DNA"/>
</dbReference>
<evidence type="ECO:0008006" key="3">
    <source>
        <dbReference type="Google" id="ProtNLM"/>
    </source>
</evidence>
<name>A0A0B4X9R3_9HYPH</name>